<dbReference type="PROSITE" id="PS51782">
    <property type="entry name" value="LYSM"/>
    <property type="match status" value="2"/>
</dbReference>
<feature type="transmembrane region" description="Helical" evidence="1">
    <location>
        <begin position="61"/>
        <end position="82"/>
    </location>
</feature>
<keyword evidence="1" id="KW-0472">Membrane</keyword>
<accession>A0A0G1G0N8</accession>
<dbReference type="SUPFAM" id="SSF54106">
    <property type="entry name" value="LysM domain"/>
    <property type="match status" value="2"/>
</dbReference>
<protein>
    <submittedName>
        <fullName evidence="3">Peptidase M23 family protein</fullName>
    </submittedName>
</protein>
<dbReference type="InterPro" id="IPR050570">
    <property type="entry name" value="Cell_wall_metabolism_enzyme"/>
</dbReference>
<dbReference type="Pfam" id="PF01476">
    <property type="entry name" value="LysM"/>
    <property type="match status" value="2"/>
</dbReference>
<evidence type="ECO:0000313" key="4">
    <source>
        <dbReference type="Proteomes" id="UP000033980"/>
    </source>
</evidence>
<dbReference type="Gene3D" id="3.10.350.10">
    <property type="entry name" value="LysM domain"/>
    <property type="match status" value="2"/>
</dbReference>
<dbReference type="GO" id="GO:0004222">
    <property type="term" value="F:metalloendopeptidase activity"/>
    <property type="evidence" value="ECO:0007669"/>
    <property type="project" value="TreeGrafter"/>
</dbReference>
<keyword evidence="1" id="KW-1133">Transmembrane helix</keyword>
<dbReference type="CDD" id="cd00118">
    <property type="entry name" value="LysM"/>
    <property type="match status" value="2"/>
</dbReference>
<evidence type="ECO:0000256" key="1">
    <source>
        <dbReference type="SAM" id="Phobius"/>
    </source>
</evidence>
<evidence type="ECO:0000313" key="3">
    <source>
        <dbReference type="EMBL" id="KKS92543.1"/>
    </source>
</evidence>
<proteinExistence type="predicted"/>
<keyword evidence="1" id="KW-0812">Transmembrane</keyword>
<dbReference type="EMBL" id="LCFK01000043">
    <property type="protein sequence ID" value="KKS92543.1"/>
    <property type="molecule type" value="Genomic_DNA"/>
</dbReference>
<evidence type="ECO:0000259" key="2">
    <source>
        <dbReference type="PROSITE" id="PS51782"/>
    </source>
</evidence>
<dbReference type="InterPro" id="IPR018392">
    <property type="entry name" value="LysM"/>
</dbReference>
<organism evidence="3 4">
    <name type="scientific">Candidatus Collierbacteria bacterium GW2011_GWC2_43_12</name>
    <dbReference type="NCBI Taxonomy" id="1618390"/>
    <lineage>
        <taxon>Bacteria</taxon>
        <taxon>Candidatus Collieribacteriota</taxon>
    </lineage>
</organism>
<dbReference type="Proteomes" id="UP000033980">
    <property type="component" value="Unassembled WGS sequence"/>
</dbReference>
<comment type="caution">
    <text evidence="3">The sequence shown here is derived from an EMBL/GenBank/DDBJ whole genome shotgun (WGS) entry which is preliminary data.</text>
</comment>
<dbReference type="PANTHER" id="PTHR21666">
    <property type="entry name" value="PEPTIDASE-RELATED"/>
    <property type="match status" value="1"/>
</dbReference>
<dbReference type="Pfam" id="PF01551">
    <property type="entry name" value="Peptidase_M23"/>
    <property type="match status" value="1"/>
</dbReference>
<dbReference type="InterPro" id="IPR011055">
    <property type="entry name" value="Dup_hybrid_motif"/>
</dbReference>
<dbReference type="AlphaFoldDB" id="A0A0G1G0N8"/>
<dbReference type="InterPro" id="IPR036779">
    <property type="entry name" value="LysM_dom_sf"/>
</dbReference>
<feature type="transmembrane region" description="Helical" evidence="1">
    <location>
        <begin position="12"/>
        <end position="33"/>
    </location>
</feature>
<dbReference type="PANTHER" id="PTHR21666:SF270">
    <property type="entry name" value="MUREIN HYDROLASE ACTIVATOR ENVC"/>
    <property type="match status" value="1"/>
</dbReference>
<sequence length="392" mass="42156">MFKFSLKRFIRVWILDFFRYLNLLFSYFIRVYLRPKFAAFESVKSVVVGKMYSQRGKHSQLIVNSAILTVMVLSVTLGPSLVVNDSQTQAVFSLGLGNKFAFAQESSSSGGIGGGTQVLGLSTDSYVEIDPLTQVSDKPRADVLEYTVEDGDTLAAIGKKFGVDTDSIKWLNKTVNEKKIKPGTVLKIPPVTGVVHIVKSGETIYSVAKKYNVSAQAVVDFPFNEFTNDETFALAIGQQLMVPDGEMPDEPILSPRANLASSLTPNAGAVSATGNWIWPAAGKISQGFKAWHKGIDIANSAGGAILAADSGTVIVAGWPDNTGYGNRVVIDHGNGLKTLYAHMSKFSVVVGQTVKRGDKLGDMGSTGRSTGTHLHFEIRSDKGNANPLASLQ</sequence>
<name>A0A0G1G0N8_9BACT</name>
<feature type="domain" description="LysM" evidence="2">
    <location>
        <begin position="194"/>
        <end position="242"/>
    </location>
</feature>
<dbReference type="Gene3D" id="2.70.70.10">
    <property type="entry name" value="Glucose Permease (Domain IIA)"/>
    <property type="match status" value="1"/>
</dbReference>
<dbReference type="PATRIC" id="fig|1618390.3.peg.762"/>
<dbReference type="CDD" id="cd12797">
    <property type="entry name" value="M23_peptidase"/>
    <property type="match status" value="1"/>
</dbReference>
<gene>
    <name evidence="3" type="ORF">UV68_C0043G0003</name>
</gene>
<dbReference type="InterPro" id="IPR016047">
    <property type="entry name" value="M23ase_b-sheet_dom"/>
</dbReference>
<reference evidence="3 4" key="1">
    <citation type="journal article" date="2015" name="Nature">
        <title>rRNA introns, odd ribosomes, and small enigmatic genomes across a large radiation of phyla.</title>
        <authorList>
            <person name="Brown C.T."/>
            <person name="Hug L.A."/>
            <person name="Thomas B.C."/>
            <person name="Sharon I."/>
            <person name="Castelle C.J."/>
            <person name="Singh A."/>
            <person name="Wilkins M.J."/>
            <person name="Williams K.H."/>
            <person name="Banfield J.F."/>
        </authorList>
    </citation>
    <scope>NUCLEOTIDE SEQUENCE [LARGE SCALE GENOMIC DNA]</scope>
</reference>
<dbReference type="SMART" id="SM00257">
    <property type="entry name" value="LysM"/>
    <property type="match status" value="2"/>
</dbReference>
<dbReference type="SUPFAM" id="SSF51261">
    <property type="entry name" value="Duplicated hybrid motif"/>
    <property type="match status" value="1"/>
</dbReference>
<feature type="domain" description="LysM" evidence="2">
    <location>
        <begin position="144"/>
        <end position="188"/>
    </location>
</feature>